<evidence type="ECO:0000313" key="4">
    <source>
        <dbReference type="Proteomes" id="UP001418444"/>
    </source>
</evidence>
<evidence type="ECO:0000259" key="2">
    <source>
        <dbReference type="PROSITE" id="PS51857"/>
    </source>
</evidence>
<organism evidence="3 4">
    <name type="scientific">Gordonia caeni</name>
    <dbReference type="NCBI Taxonomy" id="1007097"/>
    <lineage>
        <taxon>Bacteria</taxon>
        <taxon>Bacillati</taxon>
        <taxon>Actinomycetota</taxon>
        <taxon>Actinomycetes</taxon>
        <taxon>Mycobacteriales</taxon>
        <taxon>Gordoniaceae</taxon>
        <taxon>Gordonia</taxon>
    </lineage>
</organism>
<feature type="compositionally biased region" description="Basic and acidic residues" evidence="1">
    <location>
        <begin position="97"/>
        <end position="142"/>
    </location>
</feature>
<keyword evidence="4" id="KW-1185">Reference proteome</keyword>
<dbReference type="Proteomes" id="UP001418444">
    <property type="component" value="Unassembled WGS sequence"/>
</dbReference>
<name>A0ABP7P0Q8_9ACTN</name>
<feature type="region of interest" description="Disordered" evidence="1">
    <location>
        <begin position="85"/>
        <end position="153"/>
    </location>
</feature>
<comment type="caution">
    <text evidence="3">The sequence shown here is derived from an EMBL/GenBank/DDBJ whole genome shotgun (WGS) entry which is preliminary data.</text>
</comment>
<accession>A0ABP7P0Q8</accession>
<reference evidence="4" key="1">
    <citation type="journal article" date="2019" name="Int. J. Syst. Evol. Microbiol.">
        <title>The Global Catalogue of Microorganisms (GCM) 10K type strain sequencing project: providing services to taxonomists for standard genome sequencing and annotation.</title>
        <authorList>
            <consortium name="The Broad Institute Genomics Platform"/>
            <consortium name="The Broad Institute Genome Sequencing Center for Infectious Disease"/>
            <person name="Wu L."/>
            <person name="Ma J."/>
        </authorList>
    </citation>
    <scope>NUCLEOTIDE SEQUENCE [LARGE SCALE GENOMIC DNA]</scope>
    <source>
        <strain evidence="4">JCM 16923</strain>
    </source>
</reference>
<dbReference type="PROSITE" id="PS51857">
    <property type="entry name" value="CSD_2"/>
    <property type="match status" value="1"/>
</dbReference>
<dbReference type="PANTHER" id="PTHR46565">
    <property type="entry name" value="COLD SHOCK DOMAIN PROTEIN 2"/>
    <property type="match status" value="1"/>
</dbReference>
<dbReference type="PANTHER" id="PTHR46565:SF20">
    <property type="entry name" value="COLD SHOCK DOMAIN-CONTAINING PROTEIN 4"/>
    <property type="match status" value="1"/>
</dbReference>
<protein>
    <submittedName>
        <fullName evidence="3">Cold shock domain-containing protein</fullName>
    </submittedName>
</protein>
<dbReference type="SMART" id="SM00357">
    <property type="entry name" value="CSP"/>
    <property type="match status" value="1"/>
</dbReference>
<dbReference type="Gene3D" id="2.40.50.140">
    <property type="entry name" value="Nucleic acid-binding proteins"/>
    <property type="match status" value="1"/>
</dbReference>
<dbReference type="CDD" id="cd04458">
    <property type="entry name" value="CSP_CDS"/>
    <property type="match status" value="1"/>
</dbReference>
<feature type="domain" description="CSD" evidence="2">
    <location>
        <begin position="22"/>
        <end position="87"/>
    </location>
</feature>
<dbReference type="EMBL" id="BAAAZW010000004">
    <property type="protein sequence ID" value="GAA3956566.1"/>
    <property type="molecule type" value="Genomic_DNA"/>
</dbReference>
<dbReference type="SUPFAM" id="SSF50249">
    <property type="entry name" value="Nucleic acid-binding proteins"/>
    <property type="match status" value="1"/>
</dbReference>
<dbReference type="InterPro" id="IPR012340">
    <property type="entry name" value="NA-bd_OB-fold"/>
</dbReference>
<evidence type="ECO:0000313" key="3">
    <source>
        <dbReference type="EMBL" id="GAA3956566.1"/>
    </source>
</evidence>
<dbReference type="PRINTS" id="PR00050">
    <property type="entry name" value="COLDSHOCK"/>
</dbReference>
<evidence type="ECO:0000256" key="1">
    <source>
        <dbReference type="SAM" id="MobiDB-lite"/>
    </source>
</evidence>
<dbReference type="InterPro" id="IPR002059">
    <property type="entry name" value="CSP_DNA-bd"/>
</dbReference>
<dbReference type="InterPro" id="IPR011129">
    <property type="entry name" value="CSD"/>
</dbReference>
<sequence length="190" mass="21078">MKRCAGKGPDRVGVTESEFVVSVSGKVVHYDPNRGFGFLSPEAGGEDVFLHINDIQGIDEGQLRPGAKVEFDVEDTDRGAKAMNVKVTEEAPPGEPAVERAQRRDDHRGRSGDRDDRRGGDRRGGFDRGDRGDRRDRDDRGPRRPRHTGPLFNEITELLLDSAPDLTARQITSIRNKLMDLASSRGWTNS</sequence>
<dbReference type="Pfam" id="PF00313">
    <property type="entry name" value="CSD"/>
    <property type="match status" value="1"/>
</dbReference>
<gene>
    <name evidence="3" type="ORF">GCM10022231_14300</name>
</gene>
<proteinExistence type="predicted"/>